<sequence>MIGWGVCVLALALADRYLLKRKDITHLELGDVEIKPGFIRVPFKYRSKFPFLRGATVRYWIRDVQKPTTVIEGEQRCLTSAEQGEKQ</sequence>
<evidence type="ECO:0000313" key="1">
    <source>
        <dbReference type="EMBL" id="STJ52027.1"/>
    </source>
</evidence>
<organism evidence="1 2">
    <name type="scientific">Escherichia coli</name>
    <dbReference type="NCBI Taxonomy" id="562"/>
    <lineage>
        <taxon>Bacteria</taxon>
        <taxon>Pseudomonadati</taxon>
        <taxon>Pseudomonadota</taxon>
        <taxon>Gammaproteobacteria</taxon>
        <taxon>Enterobacterales</taxon>
        <taxon>Enterobacteriaceae</taxon>
        <taxon>Escherichia</taxon>
    </lineage>
</organism>
<dbReference type="Pfam" id="PF16084">
    <property type="entry name" value="LydB"/>
    <property type="match status" value="1"/>
</dbReference>
<name>A0A376WPH8_ECOLX</name>
<proteinExistence type="predicted"/>
<gene>
    <name evidence="1" type="ORF">NCTC9117_00008</name>
</gene>
<evidence type="ECO:0000313" key="2">
    <source>
        <dbReference type="Proteomes" id="UP000254785"/>
    </source>
</evidence>
<reference evidence="1 2" key="1">
    <citation type="submission" date="2018-06" db="EMBL/GenBank/DDBJ databases">
        <authorList>
            <consortium name="Pathogen Informatics"/>
            <person name="Doyle S."/>
        </authorList>
    </citation>
    <scope>NUCLEOTIDE SEQUENCE [LARGE SCALE GENOMIC DNA]</scope>
    <source>
        <strain evidence="1 2">NCTC9117</strain>
    </source>
</reference>
<dbReference type="AlphaFoldDB" id="A0A376WPH8"/>
<dbReference type="InterPro" id="IPR032127">
    <property type="entry name" value="LydB"/>
</dbReference>
<protein>
    <submittedName>
        <fullName evidence="1">Lysis determining protein</fullName>
    </submittedName>
</protein>
<dbReference type="Proteomes" id="UP000254785">
    <property type="component" value="Unassembled WGS sequence"/>
</dbReference>
<accession>A0A376WPH8</accession>
<dbReference type="EMBL" id="UGDC01000001">
    <property type="protein sequence ID" value="STJ52027.1"/>
    <property type="molecule type" value="Genomic_DNA"/>
</dbReference>